<dbReference type="PROSITE" id="PS00028">
    <property type="entry name" value="ZINC_FINGER_C2H2_1"/>
    <property type="match status" value="1"/>
</dbReference>
<dbReference type="GeneID" id="9595323"/>
<feature type="region of interest" description="Disordered" evidence="2">
    <location>
        <begin position="117"/>
        <end position="178"/>
    </location>
</feature>
<proteinExistence type="predicted"/>
<keyword evidence="1" id="KW-0862">Zinc</keyword>
<feature type="compositionally biased region" description="Low complexity" evidence="2">
    <location>
        <begin position="161"/>
        <end position="177"/>
    </location>
</feature>
<evidence type="ECO:0000313" key="4">
    <source>
        <dbReference type="EMBL" id="EFI97700.1"/>
    </source>
</evidence>
<dbReference type="AlphaFoldDB" id="D8Q3J4"/>
<dbReference type="HOGENOM" id="CLU_511059_0_0_1"/>
<protein>
    <recommendedName>
        <fullName evidence="3">C2H2-type domain-containing protein</fullName>
    </recommendedName>
</protein>
<keyword evidence="1" id="KW-0863">Zinc-finger</keyword>
<feature type="domain" description="C2H2-type" evidence="3">
    <location>
        <begin position="64"/>
        <end position="92"/>
    </location>
</feature>
<dbReference type="RefSeq" id="XP_003032603.1">
    <property type="nucleotide sequence ID" value="XM_003032557.1"/>
</dbReference>
<dbReference type="InterPro" id="IPR013087">
    <property type="entry name" value="Znf_C2H2_type"/>
</dbReference>
<dbReference type="EMBL" id="GL377305">
    <property type="protein sequence ID" value="EFI97700.1"/>
    <property type="molecule type" value="Genomic_DNA"/>
</dbReference>
<sequence length="533" mass="57749">MAQRRTKQTKVTVDRLEDTPKFDHNNRCMACGTHCKSRRSQLAHAIGQHLSDATPENRALKWPFICAYCGKGFPQDATLRCHINAKHTGKKPYHCEFPPCTEAAAYQSSMYRHMEAKHNWLPKNPRKERVGNAKNRKPEDAQENANGQDSASREAEEADAGRAGPTRTARPTRRAAPYFKPASQKAAHNVLNKPAPIVPNIPLPTKTASFAGVQETPRLIHLTHGAQPVQQKDFYYETHPSQYRGYYTNPYQQGYYDNAAATASYLPAPSEYVPAPAHNPPAPTYNSTAPVCNQPMPIYPPGAYGAGYNNHDAAYNGIHPSNTNHASSSGSNYASASSSSFYSTTSSDSFHTSSPSNSFYTTSSTAPQLSASDIKFAGFSFSSTNTAHTVLYPATSDSSYAAQVNGSSPHQANVLSPLDVSVPSALDASVWSALDNTPLSSQESLLPVSQDSFMDLSEHFLDFSQGSFMDPSQHFLFDFSQNALLDLTLANAGAPCNAAAESDAPDNSSPEPAAPCSPYAQVFDEFINADALS</sequence>
<name>D8Q3J4_SCHCM</name>
<dbReference type="Gene3D" id="3.30.160.60">
    <property type="entry name" value="Classic Zinc Finger"/>
    <property type="match status" value="2"/>
</dbReference>
<feature type="compositionally biased region" description="Basic and acidic residues" evidence="2">
    <location>
        <begin position="125"/>
        <end position="140"/>
    </location>
</feature>
<dbReference type="KEGG" id="scm:SCHCO_02618100"/>
<keyword evidence="5" id="KW-1185">Reference proteome</keyword>
<dbReference type="eggNOG" id="KOG1721">
    <property type="taxonomic scope" value="Eukaryota"/>
</dbReference>
<dbReference type="OMA" id="HQIDAGK"/>
<evidence type="ECO:0000256" key="2">
    <source>
        <dbReference type="SAM" id="MobiDB-lite"/>
    </source>
</evidence>
<evidence type="ECO:0000259" key="3">
    <source>
        <dbReference type="PROSITE" id="PS50157"/>
    </source>
</evidence>
<evidence type="ECO:0000313" key="5">
    <source>
        <dbReference type="Proteomes" id="UP000007431"/>
    </source>
</evidence>
<dbReference type="InParanoid" id="D8Q3J4"/>
<organism evidence="5">
    <name type="scientific">Schizophyllum commune (strain H4-8 / FGSC 9210)</name>
    <name type="common">Split gill fungus</name>
    <dbReference type="NCBI Taxonomy" id="578458"/>
    <lineage>
        <taxon>Eukaryota</taxon>
        <taxon>Fungi</taxon>
        <taxon>Dikarya</taxon>
        <taxon>Basidiomycota</taxon>
        <taxon>Agaricomycotina</taxon>
        <taxon>Agaricomycetes</taxon>
        <taxon>Agaricomycetidae</taxon>
        <taxon>Agaricales</taxon>
        <taxon>Schizophyllaceae</taxon>
        <taxon>Schizophyllum</taxon>
    </lineage>
</organism>
<reference evidence="4 5" key="1">
    <citation type="journal article" date="2010" name="Nat. Biotechnol.">
        <title>Genome sequence of the model mushroom Schizophyllum commune.</title>
        <authorList>
            <person name="Ohm R.A."/>
            <person name="de Jong J.F."/>
            <person name="Lugones L.G."/>
            <person name="Aerts A."/>
            <person name="Kothe E."/>
            <person name="Stajich J.E."/>
            <person name="de Vries R.P."/>
            <person name="Record E."/>
            <person name="Levasseur A."/>
            <person name="Baker S.E."/>
            <person name="Bartholomew K.A."/>
            <person name="Coutinho P.M."/>
            <person name="Erdmann S."/>
            <person name="Fowler T.J."/>
            <person name="Gathman A.C."/>
            <person name="Lombard V."/>
            <person name="Henrissat B."/>
            <person name="Knabe N."/>
            <person name="Kuees U."/>
            <person name="Lilly W.W."/>
            <person name="Lindquist E."/>
            <person name="Lucas S."/>
            <person name="Magnuson J.K."/>
            <person name="Piumi F."/>
            <person name="Raudaskoski M."/>
            <person name="Salamov A."/>
            <person name="Schmutz J."/>
            <person name="Schwarze F.W.M.R."/>
            <person name="vanKuyk P.A."/>
            <person name="Horton J.S."/>
            <person name="Grigoriev I.V."/>
            <person name="Woesten H.A.B."/>
        </authorList>
    </citation>
    <scope>NUCLEOTIDE SEQUENCE [LARGE SCALE GENOMIC DNA]</scope>
    <source>
        <strain evidence="5">H4-8 / FGSC 9210</strain>
    </source>
</reference>
<gene>
    <name evidence="4" type="ORF">SCHCODRAFT_234056</name>
</gene>
<dbReference type="SUPFAM" id="SSF57667">
    <property type="entry name" value="beta-beta-alpha zinc fingers"/>
    <property type="match status" value="1"/>
</dbReference>
<dbReference type="VEuPathDB" id="FungiDB:SCHCODRAFT_02618100"/>
<dbReference type="Proteomes" id="UP000007431">
    <property type="component" value="Unassembled WGS sequence"/>
</dbReference>
<dbReference type="PROSITE" id="PS50157">
    <property type="entry name" value="ZINC_FINGER_C2H2_2"/>
    <property type="match status" value="1"/>
</dbReference>
<feature type="region of interest" description="Disordered" evidence="2">
    <location>
        <begin position="497"/>
        <end position="517"/>
    </location>
</feature>
<dbReference type="OrthoDB" id="654211at2759"/>
<accession>D8Q3J4</accession>
<evidence type="ECO:0000256" key="1">
    <source>
        <dbReference type="PROSITE-ProRule" id="PRU00042"/>
    </source>
</evidence>
<dbReference type="SMART" id="SM00355">
    <property type="entry name" value="ZnF_C2H2"/>
    <property type="match status" value="3"/>
</dbReference>
<keyword evidence="1" id="KW-0479">Metal-binding</keyword>
<dbReference type="GO" id="GO:0008270">
    <property type="term" value="F:zinc ion binding"/>
    <property type="evidence" value="ECO:0007669"/>
    <property type="project" value="UniProtKB-KW"/>
</dbReference>
<dbReference type="InterPro" id="IPR036236">
    <property type="entry name" value="Znf_C2H2_sf"/>
</dbReference>